<reference evidence="3 6" key="1">
    <citation type="submission" date="2018-09" db="EMBL/GenBank/DDBJ databases">
        <title>Roseomonas sp. nov., isolated from feces of Tibetan antelopes in the Qinghai-Tibet plateau, China.</title>
        <authorList>
            <person name="Tian Z."/>
        </authorList>
    </citation>
    <scope>NUCLEOTIDE SEQUENCE [LARGE SCALE GENOMIC DNA]</scope>
    <source>
        <strain evidence="4 5">Z23</strain>
        <strain evidence="3 6">Z24</strain>
    </source>
</reference>
<sequence length="469" mass="49476">MVMRVEGRHGRAHAHRQCLRRRAGRQGQGREQQATCLAGLAFRPILTWHWKHPPAAPFKALSLRWPTDRSFGPSLGCFRPPLQGAGAAFRCTPERRGGIVPAINGSKSRDKAGSHGQRRRNCHDHAEDMASRIVPASGRSPMSGGISRRLAMAGAAGMAAAWRISPVQAQSYPARSIRMIVPFVPGGGADATARFVAAPLGVELGQSVVIENRGGAGGAIGTAAVAQAPADGYTLLYGTPGPLITNPILMPSLPYDAAADFAPVSLLTQGAYLMAVNKDVPARTVAEVVALARSRPGQLSYASSGIGAGSHLAGELLCMEAGLRMTHVPYRGTGLAVQDVASGRVTMSIDTYGAMIPLIQAGNLRPIAVTSATRMPDLPEIPTIAETLPGFEVTVVNYICVRSGTPRPIIDRLNTALVKVLADAGLKEAMRLAGSSPPVSSTPEELGEILRSESAKWRRVIDKAGIRLE</sequence>
<gene>
    <name evidence="3" type="ORF">D6Z83_07245</name>
    <name evidence="4" type="ORF">EBE87_15425</name>
</gene>
<proteinExistence type="inferred from homology"/>
<organism evidence="3 6">
    <name type="scientific">Teichococcus wenyumeiae</name>
    <dbReference type="NCBI Taxonomy" id="2478470"/>
    <lineage>
        <taxon>Bacteria</taxon>
        <taxon>Pseudomonadati</taxon>
        <taxon>Pseudomonadota</taxon>
        <taxon>Alphaproteobacteria</taxon>
        <taxon>Acetobacterales</taxon>
        <taxon>Roseomonadaceae</taxon>
        <taxon>Roseomonas</taxon>
    </lineage>
</organism>
<dbReference type="Pfam" id="PF03401">
    <property type="entry name" value="TctC"/>
    <property type="match status" value="1"/>
</dbReference>
<dbReference type="InterPro" id="IPR042100">
    <property type="entry name" value="Bug_dom1"/>
</dbReference>
<protein>
    <submittedName>
        <fullName evidence="3">Tripartite tricarboxylate transporter substrate binding protein</fullName>
    </submittedName>
</protein>
<keyword evidence="5" id="KW-1185">Reference proteome</keyword>
<dbReference type="EMBL" id="RAQU01000030">
    <property type="protein sequence ID" value="RKK04861.1"/>
    <property type="molecule type" value="Genomic_DNA"/>
</dbReference>
<dbReference type="Proteomes" id="UP000278036">
    <property type="component" value="Unassembled WGS sequence"/>
</dbReference>
<evidence type="ECO:0000313" key="5">
    <source>
        <dbReference type="Proteomes" id="UP000274097"/>
    </source>
</evidence>
<feature type="region of interest" description="Disordered" evidence="2">
    <location>
        <begin position="1"/>
        <end position="31"/>
    </location>
</feature>
<dbReference type="SUPFAM" id="SSF53850">
    <property type="entry name" value="Periplasmic binding protein-like II"/>
    <property type="match status" value="1"/>
</dbReference>
<dbReference type="EMBL" id="RFLX01000011">
    <property type="protein sequence ID" value="RMI20594.1"/>
    <property type="molecule type" value="Genomic_DNA"/>
</dbReference>
<dbReference type="InterPro" id="IPR005064">
    <property type="entry name" value="BUG"/>
</dbReference>
<evidence type="ECO:0000256" key="2">
    <source>
        <dbReference type="SAM" id="MobiDB-lite"/>
    </source>
</evidence>
<dbReference type="CDD" id="cd13578">
    <property type="entry name" value="PBP2_Bug27"/>
    <property type="match status" value="1"/>
</dbReference>
<dbReference type="Proteomes" id="UP000274097">
    <property type="component" value="Unassembled WGS sequence"/>
</dbReference>
<dbReference type="PANTHER" id="PTHR42928">
    <property type="entry name" value="TRICARBOXYLATE-BINDING PROTEIN"/>
    <property type="match status" value="1"/>
</dbReference>
<accession>A0A3A9JHU6</accession>
<evidence type="ECO:0000256" key="1">
    <source>
        <dbReference type="ARBA" id="ARBA00006987"/>
    </source>
</evidence>
<feature type="region of interest" description="Disordered" evidence="2">
    <location>
        <begin position="98"/>
        <end position="126"/>
    </location>
</feature>
<name>A0A3A9JHU6_9PROT</name>
<dbReference type="Gene3D" id="3.40.190.10">
    <property type="entry name" value="Periplasmic binding protein-like II"/>
    <property type="match status" value="1"/>
</dbReference>
<evidence type="ECO:0000313" key="3">
    <source>
        <dbReference type="EMBL" id="RKK04861.1"/>
    </source>
</evidence>
<dbReference type="InParanoid" id="A0A3A9JHU6"/>
<feature type="compositionally biased region" description="Basic residues" evidence="2">
    <location>
        <begin position="10"/>
        <end position="24"/>
    </location>
</feature>
<dbReference type="Gene3D" id="3.40.190.150">
    <property type="entry name" value="Bordetella uptake gene, domain 1"/>
    <property type="match status" value="1"/>
</dbReference>
<comment type="similarity">
    <text evidence="1">Belongs to the UPF0065 (bug) family.</text>
</comment>
<dbReference type="AlphaFoldDB" id="A0A3A9JHU6"/>
<evidence type="ECO:0000313" key="4">
    <source>
        <dbReference type="EMBL" id="RMI20594.1"/>
    </source>
</evidence>
<dbReference type="PANTHER" id="PTHR42928:SF5">
    <property type="entry name" value="BLR1237 PROTEIN"/>
    <property type="match status" value="1"/>
</dbReference>
<evidence type="ECO:0000313" key="6">
    <source>
        <dbReference type="Proteomes" id="UP000278036"/>
    </source>
</evidence>
<comment type="caution">
    <text evidence="3">The sequence shown here is derived from an EMBL/GenBank/DDBJ whole genome shotgun (WGS) entry which is preliminary data.</text>
</comment>